<organism evidence="4 5">
    <name type="scientific">Ferroplasma acidiphilum</name>
    <dbReference type="NCBI Taxonomy" id="74969"/>
    <lineage>
        <taxon>Archaea</taxon>
        <taxon>Methanobacteriati</taxon>
        <taxon>Thermoplasmatota</taxon>
        <taxon>Thermoplasmata</taxon>
        <taxon>Thermoplasmatales</taxon>
        <taxon>Ferroplasmaceae</taxon>
        <taxon>Ferroplasma</taxon>
    </lineage>
</organism>
<dbReference type="EC" id="2.1.1.107" evidence="1"/>
<dbReference type="Proteomes" id="UP000546917">
    <property type="component" value="Unassembled WGS sequence"/>
</dbReference>
<dbReference type="GO" id="GO:0019354">
    <property type="term" value="P:siroheme biosynthetic process"/>
    <property type="evidence" value="ECO:0007669"/>
    <property type="project" value="TreeGrafter"/>
</dbReference>
<dbReference type="GO" id="GO:0032259">
    <property type="term" value="P:methylation"/>
    <property type="evidence" value="ECO:0007669"/>
    <property type="project" value="UniProtKB-KW"/>
</dbReference>
<sequence>MHIVGAGPGDPELLTVKAKKIIDSTDVIIYADSLVSPETFSESRAKEIVKTSTLNIEQINMLVKK</sequence>
<name>A0A7K4FKM8_9ARCH</name>
<evidence type="ECO:0000313" key="4">
    <source>
        <dbReference type="EMBL" id="NOL59602.1"/>
    </source>
</evidence>
<dbReference type="InterPro" id="IPR014777">
    <property type="entry name" value="4pyrrole_Mease_sub1"/>
</dbReference>
<dbReference type="AlphaFoldDB" id="A0A7K4FKM8"/>
<evidence type="ECO:0000259" key="3">
    <source>
        <dbReference type="Pfam" id="PF00590"/>
    </source>
</evidence>
<feature type="domain" description="Tetrapyrrole methylase" evidence="3">
    <location>
        <begin position="2"/>
        <end position="42"/>
    </location>
</feature>
<dbReference type="InterPro" id="IPR003043">
    <property type="entry name" value="Uropor_MeTrfase_CS"/>
</dbReference>
<gene>
    <name evidence="4" type="primary">cbiF</name>
    <name evidence="4" type="ORF">HLB00_01975</name>
</gene>
<dbReference type="PANTHER" id="PTHR45790">
    <property type="entry name" value="SIROHEME SYNTHASE-RELATED"/>
    <property type="match status" value="1"/>
</dbReference>
<dbReference type="InterPro" id="IPR000878">
    <property type="entry name" value="4pyrrol_Mease"/>
</dbReference>
<comment type="caution">
    <text evidence="4">The sequence shown here is derived from an EMBL/GenBank/DDBJ whole genome shotgun (WGS) entry which is preliminary data.</text>
</comment>
<feature type="non-terminal residue" evidence="4">
    <location>
        <position position="65"/>
    </location>
</feature>
<dbReference type="PANTHER" id="PTHR45790:SF3">
    <property type="entry name" value="S-ADENOSYL-L-METHIONINE-DEPENDENT UROPORPHYRINOGEN III METHYLTRANSFERASE, CHLOROPLASTIC"/>
    <property type="match status" value="1"/>
</dbReference>
<keyword evidence="2" id="KW-0627">Porphyrin biosynthesis</keyword>
<keyword evidence="4" id="KW-0489">Methyltransferase</keyword>
<dbReference type="Pfam" id="PF00590">
    <property type="entry name" value="TP_methylase"/>
    <property type="match status" value="1"/>
</dbReference>
<evidence type="ECO:0000256" key="2">
    <source>
        <dbReference type="ARBA" id="ARBA00023244"/>
    </source>
</evidence>
<dbReference type="SUPFAM" id="SSF53790">
    <property type="entry name" value="Tetrapyrrole methylase"/>
    <property type="match status" value="1"/>
</dbReference>
<proteinExistence type="predicted"/>
<dbReference type="GO" id="GO:0004851">
    <property type="term" value="F:uroporphyrin-III C-methyltransferase activity"/>
    <property type="evidence" value="ECO:0007669"/>
    <property type="project" value="UniProtKB-EC"/>
</dbReference>
<keyword evidence="4" id="KW-0808">Transferase</keyword>
<dbReference type="InterPro" id="IPR050161">
    <property type="entry name" value="Siro_Cobalamin_biosynth"/>
</dbReference>
<protein>
    <recommendedName>
        <fullName evidence="1">uroporphyrinogen-III C-methyltransferase</fullName>
        <ecNumber evidence="1">2.1.1.107</ecNumber>
    </recommendedName>
</protein>
<dbReference type="InterPro" id="IPR035996">
    <property type="entry name" value="4pyrrol_Methylase_sf"/>
</dbReference>
<reference evidence="4 5" key="1">
    <citation type="submission" date="2020-05" db="EMBL/GenBank/DDBJ databases">
        <authorList>
            <person name="Zhang R."/>
        </authorList>
    </citation>
    <scope>NUCLEOTIDE SEQUENCE [LARGE SCALE GENOMIC DNA]</scope>
    <source>
        <strain evidence="4 5">DSM 28986</strain>
    </source>
</reference>
<dbReference type="EMBL" id="JABGBP010000052">
    <property type="protein sequence ID" value="NOL59602.1"/>
    <property type="molecule type" value="Genomic_DNA"/>
</dbReference>
<evidence type="ECO:0000313" key="5">
    <source>
        <dbReference type="Proteomes" id="UP000546917"/>
    </source>
</evidence>
<evidence type="ECO:0000256" key="1">
    <source>
        <dbReference type="ARBA" id="ARBA00012162"/>
    </source>
</evidence>
<accession>A0A7K4FKM8</accession>
<dbReference type="PROSITE" id="PS00839">
    <property type="entry name" value="SUMT_1"/>
    <property type="match status" value="1"/>
</dbReference>
<dbReference type="Gene3D" id="3.40.1010.10">
    <property type="entry name" value="Cobalt-precorrin-4 Transmethylase, Domain 1"/>
    <property type="match status" value="1"/>
</dbReference>